<dbReference type="EMBL" id="QVOD01000025">
    <property type="protein sequence ID" value="RFT65518.1"/>
    <property type="molecule type" value="Genomic_DNA"/>
</dbReference>
<feature type="domain" description="NlpC/P60" evidence="5">
    <location>
        <begin position="30"/>
        <end position="71"/>
    </location>
</feature>
<evidence type="ECO:0000256" key="3">
    <source>
        <dbReference type="ARBA" id="ARBA00022801"/>
    </source>
</evidence>
<reference evidence="7 9" key="2">
    <citation type="submission" date="2018-08" db="EMBL/GenBank/DDBJ databases">
        <title>Bacillus clarus sp. nov. strain PS00077A.</title>
        <authorList>
            <person name="Mendez Acevedo M."/>
            <person name="Carroll L."/>
            <person name="Mukherjee M."/>
            <person name="Wiedmann M."/>
            <person name="Kovac J."/>
        </authorList>
    </citation>
    <scope>NUCLEOTIDE SEQUENCE [LARGE SCALE GENOMIC DNA]</scope>
    <source>
        <strain evidence="7 9">PS00077A</strain>
    </source>
</reference>
<proteinExistence type="inferred from homology"/>
<sequence length="91" mass="10261">MCSYIFQVVNFPLPTGDDLVNIRKLFLRLQYIWAGASCFGFDRSSFTHKIYKSHGITIPRDSGPQSKAGIAVERGISQKFQNPTIYKLAGF</sequence>
<dbReference type="Pfam" id="PF00877">
    <property type="entry name" value="NLPC_P60"/>
    <property type="match status" value="1"/>
</dbReference>
<evidence type="ECO:0000313" key="7">
    <source>
        <dbReference type="EMBL" id="RFT65518.1"/>
    </source>
</evidence>
<dbReference type="AlphaFoldDB" id="A0A090YKF1"/>
<keyword evidence="3" id="KW-0378">Hydrolase</keyword>
<keyword evidence="2" id="KW-0645">Protease</keyword>
<dbReference type="PATRIC" id="fig|1405.8.peg.215"/>
<dbReference type="InterPro" id="IPR000064">
    <property type="entry name" value="NLP_P60_dom"/>
</dbReference>
<dbReference type="Proteomes" id="UP000029389">
    <property type="component" value="Unassembled WGS sequence"/>
</dbReference>
<dbReference type="InterPro" id="IPR038765">
    <property type="entry name" value="Papain-like_cys_pep_sf"/>
</dbReference>
<dbReference type="Gene3D" id="3.90.1720.10">
    <property type="entry name" value="endopeptidase domain like (from Nostoc punctiforme)"/>
    <property type="match status" value="1"/>
</dbReference>
<dbReference type="EMBL" id="JMQC01000008">
    <property type="protein sequence ID" value="KFM98681.1"/>
    <property type="molecule type" value="Genomic_DNA"/>
</dbReference>
<evidence type="ECO:0000256" key="2">
    <source>
        <dbReference type="ARBA" id="ARBA00022670"/>
    </source>
</evidence>
<keyword evidence="4" id="KW-0788">Thiol protease</keyword>
<dbReference type="GO" id="GO:0006508">
    <property type="term" value="P:proteolysis"/>
    <property type="evidence" value="ECO:0007669"/>
    <property type="project" value="UniProtKB-KW"/>
</dbReference>
<evidence type="ECO:0000256" key="4">
    <source>
        <dbReference type="ARBA" id="ARBA00022807"/>
    </source>
</evidence>
<accession>A0A090YKF1</accession>
<evidence type="ECO:0000313" key="9">
    <source>
        <dbReference type="Proteomes" id="UP000264294"/>
    </source>
</evidence>
<reference evidence="6 8" key="1">
    <citation type="submission" date="2014-04" db="EMBL/GenBank/DDBJ databases">
        <authorList>
            <person name="Bishop-Lilly K.A."/>
            <person name="Broomall S.M."/>
            <person name="Chain P.S."/>
            <person name="Chertkov O."/>
            <person name="Coyne S.R."/>
            <person name="Daligault H.E."/>
            <person name="Davenport K.W."/>
            <person name="Erkkila T."/>
            <person name="Frey K.G."/>
            <person name="Gibbons H.S."/>
            <person name="Gu W."/>
            <person name="Jaissle J."/>
            <person name="Johnson S.L."/>
            <person name="Koroleva G.I."/>
            <person name="Ladner J.T."/>
            <person name="Lo C.-C."/>
            <person name="Minogue T.D."/>
            <person name="Munk C."/>
            <person name="Palacios G.F."/>
            <person name="Redden C.L."/>
            <person name="Rosenzweig C.N."/>
            <person name="Scholz M.B."/>
            <person name="Teshima H."/>
            <person name="Xu Y."/>
        </authorList>
    </citation>
    <scope>NUCLEOTIDE SEQUENCE [LARGE SCALE GENOMIC DNA]</scope>
    <source>
        <strain evidence="6 8">BHP</strain>
    </source>
</reference>
<name>A0A090YKF1_9BACI</name>
<evidence type="ECO:0000256" key="1">
    <source>
        <dbReference type="ARBA" id="ARBA00007074"/>
    </source>
</evidence>
<dbReference type="Proteomes" id="UP000264294">
    <property type="component" value="Unassembled WGS sequence"/>
</dbReference>
<organism evidence="6 8">
    <name type="scientific">Bacillus clarus</name>
    <dbReference type="NCBI Taxonomy" id="2338372"/>
    <lineage>
        <taxon>Bacteria</taxon>
        <taxon>Bacillati</taxon>
        <taxon>Bacillota</taxon>
        <taxon>Bacilli</taxon>
        <taxon>Bacillales</taxon>
        <taxon>Bacillaceae</taxon>
        <taxon>Bacillus</taxon>
        <taxon>Bacillus cereus group</taxon>
    </lineage>
</organism>
<evidence type="ECO:0000259" key="5">
    <source>
        <dbReference type="Pfam" id="PF00877"/>
    </source>
</evidence>
<keyword evidence="9" id="KW-1185">Reference proteome</keyword>
<dbReference type="SUPFAM" id="SSF54001">
    <property type="entry name" value="Cysteine proteinases"/>
    <property type="match status" value="1"/>
</dbReference>
<dbReference type="GO" id="GO:0008234">
    <property type="term" value="F:cysteine-type peptidase activity"/>
    <property type="evidence" value="ECO:0007669"/>
    <property type="project" value="UniProtKB-KW"/>
</dbReference>
<protein>
    <submittedName>
        <fullName evidence="6">NlpC/P60 family protein</fullName>
    </submittedName>
</protein>
<gene>
    <name evidence="7" type="ORF">D0U04_18700</name>
    <name evidence="6" type="ORF">DJ93_57</name>
</gene>
<evidence type="ECO:0000313" key="8">
    <source>
        <dbReference type="Proteomes" id="UP000029389"/>
    </source>
</evidence>
<comment type="similarity">
    <text evidence="1">Belongs to the peptidase C40 family.</text>
</comment>
<evidence type="ECO:0000313" key="6">
    <source>
        <dbReference type="EMBL" id="KFM98681.1"/>
    </source>
</evidence>
<comment type="caution">
    <text evidence="6">The sequence shown here is derived from an EMBL/GenBank/DDBJ whole genome shotgun (WGS) entry which is preliminary data.</text>
</comment>